<accession>A0A6J1BGR6</accession>
<proteinExistence type="predicted"/>
<dbReference type="Proteomes" id="UP000504621">
    <property type="component" value="Unplaced"/>
</dbReference>
<keyword evidence="1" id="KW-1185">Reference proteome</keyword>
<sequence>MADQQGEQQIQEHVVAVNCFLKDYIVLLVQGIPLSIQRPAIQANNFEIKPTNTTMIQTSVQFGGLPNDDPNGHLSNFLEICDAFKHNGVTADAIHLRLFLFTFNEAKAWLNVLLIGSITT</sequence>
<organism evidence="1 2">
    <name type="scientific">Herrania umbratica</name>
    <dbReference type="NCBI Taxonomy" id="108875"/>
    <lineage>
        <taxon>Eukaryota</taxon>
        <taxon>Viridiplantae</taxon>
        <taxon>Streptophyta</taxon>
        <taxon>Embryophyta</taxon>
        <taxon>Tracheophyta</taxon>
        <taxon>Spermatophyta</taxon>
        <taxon>Magnoliopsida</taxon>
        <taxon>eudicotyledons</taxon>
        <taxon>Gunneridae</taxon>
        <taxon>Pentapetalae</taxon>
        <taxon>rosids</taxon>
        <taxon>malvids</taxon>
        <taxon>Malvales</taxon>
        <taxon>Malvaceae</taxon>
        <taxon>Byttnerioideae</taxon>
        <taxon>Herrania</taxon>
    </lineage>
</organism>
<reference evidence="2" key="1">
    <citation type="submission" date="2025-08" db="UniProtKB">
        <authorList>
            <consortium name="RefSeq"/>
        </authorList>
    </citation>
    <scope>IDENTIFICATION</scope>
    <source>
        <tissue evidence="2">Leaf</tissue>
    </source>
</reference>
<dbReference type="RefSeq" id="XP_021297499.1">
    <property type="nucleotide sequence ID" value="XM_021441824.1"/>
</dbReference>
<name>A0A6J1BGR6_9ROSI</name>
<evidence type="ECO:0000313" key="2">
    <source>
        <dbReference type="RefSeq" id="XP_021297499.1"/>
    </source>
</evidence>
<evidence type="ECO:0000313" key="1">
    <source>
        <dbReference type="Proteomes" id="UP000504621"/>
    </source>
</evidence>
<gene>
    <name evidence="2" type="primary">LOC110426583</name>
</gene>
<dbReference type="GeneID" id="110426583"/>
<protein>
    <submittedName>
        <fullName evidence="2">Uncharacterized protein LOC110426583</fullName>
    </submittedName>
</protein>
<dbReference type="AlphaFoldDB" id="A0A6J1BGR6"/>
<dbReference type="OrthoDB" id="1740797at2759"/>